<dbReference type="EMBL" id="CP003224">
    <property type="protein sequence ID" value="AEW92178.1"/>
    <property type="molecule type" value="Genomic_DNA"/>
</dbReference>
<dbReference type="NCBIfam" id="NF010255">
    <property type="entry name" value="PRK13701.1"/>
    <property type="match status" value="1"/>
</dbReference>
<gene>
    <name evidence="1" type="ordered locus">KPHS_p201290</name>
</gene>
<keyword evidence="2" id="KW-1185">Reference proteome</keyword>
<dbReference type="AlphaFoldDB" id="A0A0H3H5X3"/>
<reference evidence="2" key="1">
    <citation type="journal article" date="2012" name="J. Bacteriol.">
        <title>Complete genome sequence of Klebsiella pneumoniae subsp. pneumoniae HS11286, a multidrug-resistant strain isolated from human sputum.</title>
        <authorList>
            <person name="Liu P."/>
            <person name="Li P."/>
            <person name="Jiang X."/>
            <person name="Bi D."/>
            <person name="Xie Y."/>
            <person name="Tai C."/>
            <person name="Deng Z."/>
            <person name="Rajakumar K."/>
            <person name="Ou H.Y."/>
        </authorList>
    </citation>
    <scope>NUCLEOTIDE SEQUENCE [LARGE SCALE GENOMIC DNA]</scope>
    <source>
        <strain evidence="2">HS11286</strain>
        <plasmid evidence="2">pKPHS2</plasmid>
    </source>
</reference>
<organism evidence="1 2">
    <name type="scientific">Klebsiella pneumoniae subsp. pneumoniae (strain HS11286)</name>
    <dbReference type="NCBI Taxonomy" id="1125630"/>
    <lineage>
        <taxon>Bacteria</taxon>
        <taxon>Pseudomonadati</taxon>
        <taxon>Pseudomonadota</taxon>
        <taxon>Gammaproteobacteria</taxon>
        <taxon>Enterobacterales</taxon>
        <taxon>Enterobacteriaceae</taxon>
        <taxon>Klebsiella/Raoultella group</taxon>
        <taxon>Klebsiella</taxon>
        <taxon>Klebsiella pneumoniae complex</taxon>
    </lineage>
</organism>
<dbReference type="Gene3D" id="3.40.50.11880">
    <property type="entry name" value="Plasmid SOS inhibition protein"/>
    <property type="match status" value="1"/>
</dbReference>
<evidence type="ECO:0000313" key="2">
    <source>
        <dbReference type="Proteomes" id="UP000007841"/>
    </source>
</evidence>
<geneLocation type="plasmid" evidence="1 2">
    <name>pKPHS2</name>
</geneLocation>
<dbReference type="Pfam" id="PF06290">
    <property type="entry name" value="PsiB"/>
    <property type="match status" value="1"/>
</dbReference>
<dbReference type="HOGENOM" id="CLU_150587_0_0_6"/>
<dbReference type="RefSeq" id="WP_001568057.1">
    <property type="nucleotide sequence ID" value="NC_016846.1"/>
</dbReference>
<dbReference type="InterPro" id="IPR038131">
    <property type="entry name" value="PsiB-like_sf"/>
</dbReference>
<dbReference type="Proteomes" id="UP000007841">
    <property type="component" value="Plasmid pKPHS2"/>
</dbReference>
<dbReference type="GeneID" id="11844942"/>
<dbReference type="InterPro" id="IPR009385">
    <property type="entry name" value="Plasmid_inh_PsiB"/>
</dbReference>
<dbReference type="PATRIC" id="fig|1125630.4.peg.5401"/>
<protein>
    <submittedName>
        <fullName evidence="1">Plasmid SOS inhibition protein B</fullName>
    </submittedName>
</protein>
<dbReference type="RefSeq" id="YP_005229745.1">
    <property type="nucleotide sequence ID" value="NC_016846.1"/>
</dbReference>
<accession>A0A0H3H5X3</accession>
<proteinExistence type="predicted"/>
<name>A0A0H3H5X3_KLEPH</name>
<evidence type="ECO:0000313" key="1">
    <source>
        <dbReference type="EMBL" id="AEW92178.1"/>
    </source>
</evidence>
<sequence length="143" mass="15965">MKTLLTLDVLKTMSSDELEDYRAAGEDFRRELSHAVMRDLTSPSGWSVNAEYRCEFGGFFPVQIRFTPSHGHFDVAVCSPGELNPRWIVVFVTRDGQPFSVVRVMDAFNPELITHTLDLIECLDAGGYSFASIISTLSQEGAQ</sequence>
<keyword evidence="1" id="KW-0614">Plasmid</keyword>
<dbReference type="KEGG" id="kpm:KPHS_p201290"/>